<protein>
    <submittedName>
        <fullName evidence="1">Uncharacterized protein</fullName>
    </submittedName>
</protein>
<sequence length="69" mass="7913">MKYTQKDAVKFATLGLIGDRADGITTQELISRVKDQCDRLGIYEPSRANLVSICQELSYKFTSLDYMRF</sequence>
<accession>A0A0F9DEM4</accession>
<evidence type="ECO:0000313" key="1">
    <source>
        <dbReference type="EMBL" id="KKL60208.1"/>
    </source>
</evidence>
<reference evidence="1" key="1">
    <citation type="journal article" date="2015" name="Nature">
        <title>Complex archaea that bridge the gap between prokaryotes and eukaryotes.</title>
        <authorList>
            <person name="Spang A."/>
            <person name="Saw J.H."/>
            <person name="Jorgensen S.L."/>
            <person name="Zaremba-Niedzwiedzka K."/>
            <person name="Martijn J."/>
            <person name="Lind A.E."/>
            <person name="van Eijk R."/>
            <person name="Schleper C."/>
            <person name="Guy L."/>
            <person name="Ettema T.J."/>
        </authorList>
    </citation>
    <scope>NUCLEOTIDE SEQUENCE</scope>
</reference>
<proteinExistence type="predicted"/>
<name>A0A0F9DEM4_9ZZZZ</name>
<gene>
    <name evidence="1" type="ORF">LCGC14_2207600</name>
</gene>
<dbReference type="EMBL" id="LAZR01029227">
    <property type="protein sequence ID" value="KKL60208.1"/>
    <property type="molecule type" value="Genomic_DNA"/>
</dbReference>
<dbReference type="AlphaFoldDB" id="A0A0F9DEM4"/>
<comment type="caution">
    <text evidence="1">The sequence shown here is derived from an EMBL/GenBank/DDBJ whole genome shotgun (WGS) entry which is preliminary data.</text>
</comment>
<organism evidence="1">
    <name type="scientific">marine sediment metagenome</name>
    <dbReference type="NCBI Taxonomy" id="412755"/>
    <lineage>
        <taxon>unclassified sequences</taxon>
        <taxon>metagenomes</taxon>
        <taxon>ecological metagenomes</taxon>
    </lineage>
</organism>